<organism evidence="8 9">
    <name type="scientific">Xenopus laevis</name>
    <name type="common">African clawed frog</name>
    <dbReference type="NCBI Taxonomy" id="8355"/>
    <lineage>
        <taxon>Eukaryota</taxon>
        <taxon>Metazoa</taxon>
        <taxon>Chordata</taxon>
        <taxon>Craniata</taxon>
        <taxon>Vertebrata</taxon>
        <taxon>Euteleostomi</taxon>
        <taxon>Amphibia</taxon>
        <taxon>Batrachia</taxon>
        <taxon>Anura</taxon>
        <taxon>Pipoidea</taxon>
        <taxon>Pipidae</taxon>
        <taxon>Xenopodinae</taxon>
        <taxon>Xenopus</taxon>
        <taxon>Xenopus</taxon>
    </lineage>
</organism>
<evidence type="ECO:0000256" key="3">
    <source>
        <dbReference type="ARBA" id="ARBA00023136"/>
    </source>
</evidence>
<evidence type="ECO:0000313" key="9">
    <source>
        <dbReference type="RefSeq" id="XP_041429456.1"/>
    </source>
</evidence>
<dbReference type="GO" id="GO:0006955">
    <property type="term" value="P:immune response"/>
    <property type="evidence" value="ECO:0000318"/>
    <property type="project" value="GO_Central"/>
</dbReference>
<keyword evidence="4" id="KW-0325">Glycoprotein</keyword>
<evidence type="ECO:0000256" key="1">
    <source>
        <dbReference type="ARBA" id="ARBA00004370"/>
    </source>
</evidence>
<evidence type="ECO:0000313" key="8">
    <source>
        <dbReference type="Proteomes" id="UP000186698"/>
    </source>
</evidence>
<sequence length="315" mass="35769">MQAVYAELLLSLSLSLALLPSESYPSLVQVNGLLNQSIHMSNYLKQMDPVEDVVWHHEFRGKIFKIASFDRSKLTVKKEELIDRLESSEDGTSLTIRELRMEDSGTYHATITFKNQESIKISFHLTVYEPVPVPSILKTIKGTSPEWCNLTLHCFLPINASLHVEWKEKYKDLGFKPSKNGSSIELALQPEMWGTEFLCLVKNPVSYSNASLLIQQECRILEYSAHHRIYIFLLAAVVILLLPLAAGIIISRRKTRRKEPAPSTREVKCKEPAFAVVQKCPQDVSDLNLIETKPRSEQPPKAKVHTIYDELRPSG</sequence>
<keyword evidence="3 6" id="KW-0472">Membrane</keyword>
<keyword evidence="2 7" id="KW-0732">Signal</keyword>
<dbReference type="PaxDb" id="8355-A0A1L8FC81"/>
<evidence type="ECO:0000256" key="7">
    <source>
        <dbReference type="SAM" id="SignalP"/>
    </source>
</evidence>
<feature type="transmembrane region" description="Helical" evidence="6">
    <location>
        <begin position="229"/>
        <end position="250"/>
    </location>
</feature>
<dbReference type="InterPro" id="IPR036179">
    <property type="entry name" value="Ig-like_dom_sf"/>
</dbReference>
<feature type="chain" id="PRO_5043893100" evidence="7">
    <location>
        <begin position="18"/>
        <end position="315"/>
    </location>
</feature>
<dbReference type="STRING" id="8355.A0A1L8FC81"/>
<feature type="compositionally biased region" description="Basic and acidic residues" evidence="5">
    <location>
        <begin position="292"/>
        <end position="315"/>
    </location>
</feature>
<protein>
    <submittedName>
        <fullName evidence="9">SLAM family member 5-like isoform X1</fullName>
    </submittedName>
</protein>
<dbReference type="SUPFAM" id="SSF48726">
    <property type="entry name" value="Immunoglobulin"/>
    <property type="match status" value="1"/>
</dbReference>
<dbReference type="RefSeq" id="XP_041429456.1">
    <property type="nucleotide sequence ID" value="XM_041573522.1"/>
</dbReference>
<dbReference type="PANTHER" id="PTHR12080">
    <property type="entry name" value="SIGNALING LYMPHOCYTIC ACTIVATION MOLECULE"/>
    <property type="match status" value="1"/>
</dbReference>
<evidence type="ECO:0000256" key="4">
    <source>
        <dbReference type="ARBA" id="ARBA00023180"/>
    </source>
</evidence>
<dbReference type="AlphaFoldDB" id="A0A1L8FC81"/>
<dbReference type="InterPro" id="IPR015631">
    <property type="entry name" value="CD2/SLAM_rcpt"/>
</dbReference>
<dbReference type="GO" id="GO:0016020">
    <property type="term" value="C:membrane"/>
    <property type="evidence" value="ECO:0007669"/>
    <property type="project" value="UniProtKB-SubCell"/>
</dbReference>
<dbReference type="GeneID" id="121397193"/>
<proteinExistence type="predicted"/>
<dbReference type="PANTHER" id="PTHR12080:SF116">
    <property type="entry name" value="SLAM FAMILY MEMBER 5-LIKE"/>
    <property type="match status" value="1"/>
</dbReference>
<feature type="signal peptide" evidence="7">
    <location>
        <begin position="1"/>
        <end position="17"/>
    </location>
</feature>
<keyword evidence="6" id="KW-0812">Transmembrane</keyword>
<evidence type="ECO:0000256" key="6">
    <source>
        <dbReference type="SAM" id="Phobius"/>
    </source>
</evidence>
<keyword evidence="6" id="KW-1133">Transmembrane helix</keyword>
<name>A0A1L8FC81_XENLA</name>
<feature type="region of interest" description="Disordered" evidence="5">
    <location>
        <begin position="291"/>
        <end position="315"/>
    </location>
</feature>
<dbReference type="InterPro" id="IPR013783">
    <property type="entry name" value="Ig-like_fold"/>
</dbReference>
<dbReference type="Proteomes" id="UP000186698">
    <property type="component" value="Chromosome 8L"/>
</dbReference>
<reference evidence="9" key="1">
    <citation type="submission" date="2025-08" db="UniProtKB">
        <authorList>
            <consortium name="RefSeq"/>
        </authorList>
    </citation>
    <scope>IDENTIFICATION</scope>
    <source>
        <strain evidence="9">J_2021</strain>
        <tissue evidence="9">Erythrocytes</tissue>
    </source>
</reference>
<evidence type="ECO:0000256" key="2">
    <source>
        <dbReference type="ARBA" id="ARBA00022729"/>
    </source>
</evidence>
<dbReference type="OrthoDB" id="8741746at2759"/>
<dbReference type="Gene3D" id="2.60.40.10">
    <property type="entry name" value="Immunoglobulins"/>
    <property type="match status" value="2"/>
</dbReference>
<dbReference type="KEGG" id="xla:121397193"/>
<comment type="subcellular location">
    <subcellularLocation>
        <location evidence="1">Membrane</location>
    </subcellularLocation>
</comment>
<keyword evidence="8" id="KW-1185">Reference proteome</keyword>
<accession>A0A1L8FC81</accession>
<gene>
    <name evidence="9" type="primary">LOC121397193</name>
</gene>
<evidence type="ECO:0000256" key="5">
    <source>
        <dbReference type="SAM" id="MobiDB-lite"/>
    </source>
</evidence>